<gene>
    <name evidence="2" type="ORF">D915_002258</name>
</gene>
<proteinExistence type="predicted"/>
<dbReference type="Proteomes" id="UP000230066">
    <property type="component" value="Unassembled WGS sequence"/>
</dbReference>
<organism evidence="2 3">
    <name type="scientific">Fasciola hepatica</name>
    <name type="common">Liver fluke</name>
    <dbReference type="NCBI Taxonomy" id="6192"/>
    <lineage>
        <taxon>Eukaryota</taxon>
        <taxon>Metazoa</taxon>
        <taxon>Spiralia</taxon>
        <taxon>Lophotrochozoa</taxon>
        <taxon>Platyhelminthes</taxon>
        <taxon>Trematoda</taxon>
        <taxon>Digenea</taxon>
        <taxon>Plagiorchiida</taxon>
        <taxon>Echinostomata</taxon>
        <taxon>Echinostomatoidea</taxon>
        <taxon>Fasciolidae</taxon>
        <taxon>Fasciola</taxon>
    </lineage>
</organism>
<accession>A0A4E0RW00</accession>
<dbReference type="PANTHER" id="PTHR23349">
    <property type="entry name" value="BASIC HELIX-LOOP-HELIX TRANSCRIPTION FACTOR, TWIST"/>
    <property type="match status" value="1"/>
</dbReference>
<dbReference type="AlphaFoldDB" id="A0A4E0RW00"/>
<dbReference type="GO" id="GO:0000977">
    <property type="term" value="F:RNA polymerase II transcription regulatory region sequence-specific DNA binding"/>
    <property type="evidence" value="ECO:0007669"/>
    <property type="project" value="TreeGrafter"/>
</dbReference>
<reference evidence="2" key="1">
    <citation type="submission" date="2019-03" db="EMBL/GenBank/DDBJ databases">
        <title>Improved annotation for the trematode Fasciola hepatica.</title>
        <authorList>
            <person name="Choi Y.-J."/>
            <person name="Martin J."/>
            <person name="Mitreva M."/>
        </authorList>
    </citation>
    <scope>NUCLEOTIDE SEQUENCE [LARGE SCALE GENOMIC DNA]</scope>
</reference>
<sequence length="176" mass="20473">MAYDSFTQWSGMSLYRPEGFSLQTVVNPKRTKQRLRYQANLRERKRMRLINAAFAGLCAHLPLEWIRSEQPRTHSRCLDESIEWPSPDNTSDFLDLTSGQKKGLSKVEILRLAIHYIQSLYELLSEMESPMLRPTILTSDNVNRSYDQLGKLTSYLPILGYQTASPRRDALKRLMF</sequence>
<name>A0A4E0RW00_FASHE</name>
<evidence type="ECO:0000313" key="3">
    <source>
        <dbReference type="Proteomes" id="UP000230066"/>
    </source>
</evidence>
<dbReference type="SUPFAM" id="SSF47459">
    <property type="entry name" value="HLH, helix-loop-helix DNA-binding domain"/>
    <property type="match status" value="1"/>
</dbReference>
<dbReference type="PANTHER" id="PTHR23349:SF112">
    <property type="entry name" value="48 RELATED 1, ISOFORM B"/>
    <property type="match status" value="1"/>
</dbReference>
<dbReference type="SMART" id="SM00353">
    <property type="entry name" value="HLH"/>
    <property type="match status" value="1"/>
</dbReference>
<protein>
    <recommendedName>
        <fullName evidence="1">BHLH domain-containing protein</fullName>
    </recommendedName>
</protein>
<comment type="caution">
    <text evidence="2">The sequence shown here is derived from an EMBL/GenBank/DDBJ whole genome shotgun (WGS) entry which is preliminary data.</text>
</comment>
<dbReference type="InterPro" id="IPR036638">
    <property type="entry name" value="HLH_DNA-bd_sf"/>
</dbReference>
<dbReference type="GO" id="GO:0046983">
    <property type="term" value="F:protein dimerization activity"/>
    <property type="evidence" value="ECO:0007669"/>
    <property type="project" value="InterPro"/>
</dbReference>
<feature type="domain" description="BHLH" evidence="1">
    <location>
        <begin position="34"/>
        <end position="120"/>
    </location>
</feature>
<dbReference type="EMBL" id="JXXN02000630">
    <property type="protein sequence ID" value="THD26778.1"/>
    <property type="molecule type" value="Genomic_DNA"/>
</dbReference>
<dbReference type="Pfam" id="PF00010">
    <property type="entry name" value="HLH"/>
    <property type="match status" value="1"/>
</dbReference>
<evidence type="ECO:0000259" key="1">
    <source>
        <dbReference type="PROSITE" id="PS50888"/>
    </source>
</evidence>
<dbReference type="PROSITE" id="PS50888">
    <property type="entry name" value="BHLH"/>
    <property type="match status" value="1"/>
</dbReference>
<dbReference type="GO" id="GO:0000981">
    <property type="term" value="F:DNA-binding transcription factor activity, RNA polymerase II-specific"/>
    <property type="evidence" value="ECO:0007669"/>
    <property type="project" value="TreeGrafter"/>
</dbReference>
<evidence type="ECO:0000313" key="2">
    <source>
        <dbReference type="EMBL" id="THD26778.1"/>
    </source>
</evidence>
<dbReference type="Gene3D" id="4.10.280.10">
    <property type="entry name" value="Helix-loop-helix DNA-binding domain"/>
    <property type="match status" value="1"/>
</dbReference>
<keyword evidence="3" id="KW-1185">Reference proteome</keyword>
<dbReference type="GO" id="GO:0032502">
    <property type="term" value="P:developmental process"/>
    <property type="evidence" value="ECO:0007669"/>
    <property type="project" value="TreeGrafter"/>
</dbReference>
<dbReference type="InterPro" id="IPR050283">
    <property type="entry name" value="E-box_TF_Regulators"/>
</dbReference>
<dbReference type="InterPro" id="IPR011598">
    <property type="entry name" value="bHLH_dom"/>
</dbReference>